<dbReference type="SMART" id="SM00388">
    <property type="entry name" value="HisKA"/>
    <property type="match status" value="1"/>
</dbReference>
<reference evidence="15 16" key="1">
    <citation type="submission" date="2019-02" db="EMBL/GenBank/DDBJ databases">
        <title>Genomic Encyclopedia of Type Strains, Phase IV (KMG-IV): sequencing the most valuable type-strain genomes for metagenomic binning, comparative biology and taxonomic classification.</title>
        <authorList>
            <person name="Goeker M."/>
        </authorList>
    </citation>
    <scope>NUCLEOTIDE SEQUENCE [LARGE SCALE GENOMIC DNA]</scope>
    <source>
        <strain evidence="15 16">DSM 101727</strain>
    </source>
</reference>
<feature type="coiled-coil region" evidence="11">
    <location>
        <begin position="196"/>
        <end position="223"/>
    </location>
</feature>
<keyword evidence="8 12" id="KW-1133">Transmembrane helix</keyword>
<feature type="transmembrane region" description="Helical" evidence="12">
    <location>
        <begin position="134"/>
        <end position="154"/>
    </location>
</feature>
<dbReference type="InterPro" id="IPR003594">
    <property type="entry name" value="HATPase_dom"/>
</dbReference>
<dbReference type="SMART" id="SM00387">
    <property type="entry name" value="HATPase_c"/>
    <property type="match status" value="1"/>
</dbReference>
<dbReference type="CDD" id="cd00075">
    <property type="entry name" value="HATPase"/>
    <property type="match status" value="1"/>
</dbReference>
<keyword evidence="11" id="KW-0175">Coiled coil</keyword>
<dbReference type="PRINTS" id="PR00344">
    <property type="entry name" value="BCTRLSENSOR"/>
</dbReference>
<keyword evidence="6 12" id="KW-0812">Transmembrane</keyword>
<evidence type="ECO:0000256" key="9">
    <source>
        <dbReference type="ARBA" id="ARBA00023012"/>
    </source>
</evidence>
<dbReference type="InterPro" id="IPR036097">
    <property type="entry name" value="HisK_dim/P_sf"/>
</dbReference>
<feature type="transmembrane region" description="Helical" evidence="12">
    <location>
        <begin position="14"/>
        <end position="39"/>
    </location>
</feature>
<dbReference type="SUPFAM" id="SSF158472">
    <property type="entry name" value="HAMP domain-like"/>
    <property type="match status" value="1"/>
</dbReference>
<dbReference type="Gene3D" id="6.10.340.10">
    <property type="match status" value="1"/>
</dbReference>
<evidence type="ECO:0000256" key="1">
    <source>
        <dbReference type="ARBA" id="ARBA00000085"/>
    </source>
</evidence>
<dbReference type="SUPFAM" id="SSF55874">
    <property type="entry name" value="ATPase domain of HSP90 chaperone/DNA topoisomerase II/histidine kinase"/>
    <property type="match status" value="1"/>
</dbReference>
<proteinExistence type="predicted"/>
<gene>
    <name evidence="15" type="ORF">EV193_103231</name>
</gene>
<dbReference type="PROSITE" id="PS50109">
    <property type="entry name" value="HIS_KIN"/>
    <property type="match status" value="1"/>
</dbReference>
<evidence type="ECO:0000256" key="2">
    <source>
        <dbReference type="ARBA" id="ARBA00004236"/>
    </source>
</evidence>
<evidence type="ECO:0000256" key="3">
    <source>
        <dbReference type="ARBA" id="ARBA00012438"/>
    </source>
</evidence>
<dbReference type="Proteomes" id="UP000294257">
    <property type="component" value="Unassembled WGS sequence"/>
</dbReference>
<dbReference type="Gene3D" id="3.30.565.10">
    <property type="entry name" value="Histidine kinase-like ATPase, C-terminal domain"/>
    <property type="match status" value="1"/>
</dbReference>
<evidence type="ECO:0000259" key="14">
    <source>
        <dbReference type="PROSITE" id="PS50885"/>
    </source>
</evidence>
<keyword evidence="10 12" id="KW-0472">Membrane</keyword>
<evidence type="ECO:0000256" key="12">
    <source>
        <dbReference type="SAM" id="Phobius"/>
    </source>
</evidence>
<dbReference type="Pfam" id="PF00512">
    <property type="entry name" value="HisKA"/>
    <property type="match status" value="1"/>
</dbReference>
<accession>A0A4Q7KWF8</accession>
<evidence type="ECO:0000259" key="13">
    <source>
        <dbReference type="PROSITE" id="PS50109"/>
    </source>
</evidence>
<dbReference type="InterPro" id="IPR003661">
    <property type="entry name" value="HisK_dim/P_dom"/>
</dbReference>
<keyword evidence="7 15" id="KW-0418">Kinase</keyword>
<protein>
    <recommendedName>
        <fullName evidence="3">histidine kinase</fullName>
        <ecNumber evidence="3">2.7.13.3</ecNumber>
    </recommendedName>
</protein>
<sequence>MTTPLRTHSLRTRLTLATIVVAGLALLGVVVVVDAVYGLQARKQLSERLTDRANFAVQLDGRNQAAAQIVRRTSGTGIQVKVVTADGRRFGVDDPIETGEVMTTDRRLPKSGATISLYADTTTIDESRTLLRQVLGLVGGGALALTAGGLLLTVRRSLRPLDAMTNLAYSIAHGRRGQRLRPERTDTELGRTASALDTMIDSLEGAERQARDSEQRSRQFLADIAHELRTPIAGVQAAAQAAIQAPASRQEQDRMHLLLVREAKRAGRLVEDLLALAKIDAGLDLHREPVDLLALADAEADRARLLSPDLVIEVTGEHLHAVADAERLTQVVANVLDNARRHTPDGGRVSITVRRAPGQAFVEVADTGPGVPPSAREAIFGRLVRHDTGRDRKSGGSGLGLAIARGIARAHGGDLVCVEPPPGAHGAVFRLVLPAR</sequence>
<dbReference type="PANTHER" id="PTHR45436">
    <property type="entry name" value="SENSOR HISTIDINE KINASE YKOH"/>
    <property type="match status" value="1"/>
</dbReference>
<evidence type="ECO:0000256" key="4">
    <source>
        <dbReference type="ARBA" id="ARBA00022553"/>
    </source>
</evidence>
<evidence type="ECO:0000256" key="5">
    <source>
        <dbReference type="ARBA" id="ARBA00022679"/>
    </source>
</evidence>
<evidence type="ECO:0000313" key="15">
    <source>
        <dbReference type="EMBL" id="RZS40916.1"/>
    </source>
</evidence>
<dbReference type="InterPro" id="IPR036890">
    <property type="entry name" value="HATPase_C_sf"/>
</dbReference>
<dbReference type="InterPro" id="IPR004358">
    <property type="entry name" value="Sig_transdc_His_kin-like_C"/>
</dbReference>
<dbReference type="AlphaFoldDB" id="A0A4Q7KWF8"/>
<dbReference type="EC" id="2.7.13.3" evidence="3"/>
<dbReference type="InterPro" id="IPR003660">
    <property type="entry name" value="HAMP_dom"/>
</dbReference>
<dbReference type="SMART" id="SM00304">
    <property type="entry name" value="HAMP"/>
    <property type="match status" value="1"/>
</dbReference>
<feature type="domain" description="Histidine kinase" evidence="13">
    <location>
        <begin position="223"/>
        <end position="436"/>
    </location>
</feature>
<dbReference type="Pfam" id="PF00672">
    <property type="entry name" value="HAMP"/>
    <property type="match status" value="1"/>
</dbReference>
<dbReference type="CDD" id="cd00082">
    <property type="entry name" value="HisKA"/>
    <property type="match status" value="1"/>
</dbReference>
<comment type="caution">
    <text evidence="15">The sequence shown here is derived from an EMBL/GenBank/DDBJ whole genome shotgun (WGS) entry which is preliminary data.</text>
</comment>
<dbReference type="Pfam" id="PF02518">
    <property type="entry name" value="HATPase_c"/>
    <property type="match status" value="1"/>
</dbReference>
<name>A0A4Q7KWF8_9PSEU</name>
<evidence type="ECO:0000256" key="10">
    <source>
        <dbReference type="ARBA" id="ARBA00023136"/>
    </source>
</evidence>
<dbReference type="SUPFAM" id="SSF47384">
    <property type="entry name" value="Homodimeric domain of signal transducing histidine kinase"/>
    <property type="match status" value="1"/>
</dbReference>
<dbReference type="RefSeq" id="WP_130343903.1">
    <property type="nucleotide sequence ID" value="NZ_SGWQ01000003.1"/>
</dbReference>
<evidence type="ECO:0000256" key="11">
    <source>
        <dbReference type="SAM" id="Coils"/>
    </source>
</evidence>
<comment type="subcellular location">
    <subcellularLocation>
        <location evidence="2">Cell membrane</location>
    </subcellularLocation>
</comment>
<dbReference type="OrthoDB" id="9757990at2"/>
<dbReference type="InterPro" id="IPR005467">
    <property type="entry name" value="His_kinase_dom"/>
</dbReference>
<organism evidence="15 16">
    <name type="scientific">Herbihabitans rhizosphaerae</name>
    <dbReference type="NCBI Taxonomy" id="1872711"/>
    <lineage>
        <taxon>Bacteria</taxon>
        <taxon>Bacillati</taxon>
        <taxon>Actinomycetota</taxon>
        <taxon>Actinomycetes</taxon>
        <taxon>Pseudonocardiales</taxon>
        <taxon>Pseudonocardiaceae</taxon>
        <taxon>Herbihabitans</taxon>
    </lineage>
</organism>
<evidence type="ECO:0000256" key="6">
    <source>
        <dbReference type="ARBA" id="ARBA00022692"/>
    </source>
</evidence>
<feature type="domain" description="HAMP" evidence="14">
    <location>
        <begin position="155"/>
        <end position="208"/>
    </location>
</feature>
<keyword evidence="5" id="KW-0808">Transferase</keyword>
<dbReference type="Gene3D" id="1.10.287.130">
    <property type="match status" value="1"/>
</dbReference>
<evidence type="ECO:0000313" key="16">
    <source>
        <dbReference type="Proteomes" id="UP000294257"/>
    </source>
</evidence>
<dbReference type="EMBL" id="SGWQ01000003">
    <property type="protein sequence ID" value="RZS40916.1"/>
    <property type="molecule type" value="Genomic_DNA"/>
</dbReference>
<dbReference type="CDD" id="cd06225">
    <property type="entry name" value="HAMP"/>
    <property type="match status" value="1"/>
</dbReference>
<keyword evidence="4" id="KW-0597">Phosphoprotein</keyword>
<evidence type="ECO:0000256" key="7">
    <source>
        <dbReference type="ARBA" id="ARBA00022777"/>
    </source>
</evidence>
<dbReference type="PANTHER" id="PTHR45436:SF5">
    <property type="entry name" value="SENSOR HISTIDINE KINASE TRCS"/>
    <property type="match status" value="1"/>
</dbReference>
<comment type="catalytic activity">
    <reaction evidence="1">
        <text>ATP + protein L-histidine = ADP + protein N-phospho-L-histidine.</text>
        <dbReference type="EC" id="2.7.13.3"/>
    </reaction>
</comment>
<evidence type="ECO:0000256" key="8">
    <source>
        <dbReference type="ARBA" id="ARBA00022989"/>
    </source>
</evidence>
<keyword evidence="9" id="KW-0902">Two-component regulatory system</keyword>
<dbReference type="GO" id="GO:0000155">
    <property type="term" value="F:phosphorelay sensor kinase activity"/>
    <property type="evidence" value="ECO:0007669"/>
    <property type="project" value="InterPro"/>
</dbReference>
<dbReference type="InterPro" id="IPR050428">
    <property type="entry name" value="TCS_sensor_his_kinase"/>
</dbReference>
<dbReference type="PROSITE" id="PS50885">
    <property type="entry name" value="HAMP"/>
    <property type="match status" value="1"/>
</dbReference>
<dbReference type="GO" id="GO:0005886">
    <property type="term" value="C:plasma membrane"/>
    <property type="evidence" value="ECO:0007669"/>
    <property type="project" value="UniProtKB-SubCell"/>
</dbReference>
<keyword evidence="16" id="KW-1185">Reference proteome</keyword>